<evidence type="ECO:0000313" key="1">
    <source>
        <dbReference type="EMBL" id="MCK9795335.1"/>
    </source>
</evidence>
<reference evidence="1 2" key="1">
    <citation type="submission" date="2022-02" db="EMBL/GenBank/DDBJ databases">
        <title>The car tank lid bacteriome: a reservoir of bacteria with potential in bioremediation of fuel.</title>
        <authorList>
            <person name="Vidal-Verdu A."/>
            <person name="Gomez-Martinez D."/>
            <person name="Latorre-Perez A."/>
            <person name="Pereto J."/>
            <person name="Porcar M."/>
        </authorList>
    </citation>
    <scope>NUCLEOTIDE SEQUENCE [LARGE SCALE GENOMIC DNA]</scope>
    <source>
        <strain evidence="1 2">4D.3</strain>
    </source>
</reference>
<name>A0ABT0J771_9MICO</name>
<dbReference type="RefSeq" id="WP_416345185.1">
    <property type="nucleotide sequence ID" value="NZ_JALQCY010000005.1"/>
</dbReference>
<organism evidence="1 2">
    <name type="scientific">Isoptericola peretonis</name>
    <dbReference type="NCBI Taxonomy" id="2918523"/>
    <lineage>
        <taxon>Bacteria</taxon>
        <taxon>Bacillati</taxon>
        <taxon>Actinomycetota</taxon>
        <taxon>Actinomycetes</taxon>
        <taxon>Micrococcales</taxon>
        <taxon>Promicromonosporaceae</taxon>
        <taxon>Isoptericola</taxon>
    </lineage>
</organism>
<comment type="caution">
    <text evidence="1">The sequence shown here is derived from an EMBL/GenBank/DDBJ whole genome shotgun (WGS) entry which is preliminary data.</text>
</comment>
<accession>A0ABT0J771</accession>
<evidence type="ECO:0008006" key="3">
    <source>
        <dbReference type="Google" id="ProtNLM"/>
    </source>
</evidence>
<sequence length="240" mass="25848">MLPTFAPDTTADRARALLESAAWTLVGTGDWAWVLASPDGSLAARVTPFDPAFRLFADACLAGPPNPFLVRVDDVVPLRHEGYVVVMERLHPADEDRAQGLVASLGVVSATDSPPPGATADLADHPDVVDLRRRIEDLLAEGARRFRLWGGADIRPGNILQTADGRLRLTDPLFVHGPTVFESIRDGRADLLGDFSRADLEDFLRIPAFVPGPETDALRTALDALDLDGHPLGAPDVDRP</sequence>
<keyword evidence="2" id="KW-1185">Reference proteome</keyword>
<gene>
    <name evidence="1" type="ORF">M1843_16415</name>
</gene>
<dbReference type="Proteomes" id="UP001651050">
    <property type="component" value="Unassembled WGS sequence"/>
</dbReference>
<proteinExistence type="predicted"/>
<evidence type="ECO:0000313" key="2">
    <source>
        <dbReference type="Proteomes" id="UP001651050"/>
    </source>
</evidence>
<dbReference type="EMBL" id="JALQCY010000005">
    <property type="protein sequence ID" value="MCK9795335.1"/>
    <property type="molecule type" value="Genomic_DNA"/>
</dbReference>
<protein>
    <recommendedName>
        <fullName evidence="3">Aminoglycoside phosphotransferase domain-containing protein</fullName>
    </recommendedName>
</protein>